<sequence>AVADELLQMGTAPLVIPANPLIPNRHPPSRTGKLHAAHDQRIWAGDTNKIPQAGTKGYLVAKVVVALHHPPPQIPPGSVTNLLQSHATELFDTASQND</sequence>
<dbReference type="AlphaFoldDB" id="A0A0F0CVF2"/>
<evidence type="ECO:0000313" key="3">
    <source>
        <dbReference type="Proteomes" id="UP000033428"/>
    </source>
</evidence>
<proteinExistence type="predicted"/>
<feature type="non-terminal residue" evidence="2">
    <location>
        <position position="1"/>
    </location>
</feature>
<keyword evidence="3" id="KW-1185">Reference proteome</keyword>
<gene>
    <name evidence="2" type="ORF">OMAG_000596</name>
</gene>
<dbReference type="Proteomes" id="UP000033428">
    <property type="component" value="Unassembled WGS sequence"/>
</dbReference>
<feature type="region of interest" description="Disordered" evidence="1">
    <location>
        <begin position="18"/>
        <end position="37"/>
    </location>
</feature>
<protein>
    <submittedName>
        <fullName evidence="2">Uncharacterized protein</fullName>
    </submittedName>
</protein>
<accession>A0A0F0CVF2</accession>
<comment type="caution">
    <text evidence="2">The sequence shown here is derived from an EMBL/GenBank/DDBJ whole genome shotgun (WGS) entry which is preliminary data.</text>
</comment>
<evidence type="ECO:0000256" key="1">
    <source>
        <dbReference type="SAM" id="MobiDB-lite"/>
    </source>
</evidence>
<dbReference type="EMBL" id="JYNY01000125">
    <property type="protein sequence ID" value="KJJ85536.1"/>
    <property type="molecule type" value="Genomic_DNA"/>
</dbReference>
<evidence type="ECO:0000313" key="2">
    <source>
        <dbReference type="EMBL" id="KJJ85536.1"/>
    </source>
</evidence>
<organism evidence="2 3">
    <name type="scientific">Candidatus Omnitrophus magneticus</name>
    <dbReference type="NCBI Taxonomy" id="1609969"/>
    <lineage>
        <taxon>Bacteria</taxon>
        <taxon>Pseudomonadati</taxon>
        <taxon>Candidatus Omnitrophota</taxon>
        <taxon>Candidatus Omnitrophus</taxon>
    </lineage>
</organism>
<name>A0A0F0CVF2_9BACT</name>
<reference evidence="2 3" key="1">
    <citation type="submission" date="2015-02" db="EMBL/GenBank/DDBJ databases">
        <title>Single-cell genomics of uncultivated deep-branching MTB reveals a conserved set of magnetosome genes.</title>
        <authorList>
            <person name="Kolinko S."/>
            <person name="Richter M."/>
            <person name="Glockner F.O."/>
            <person name="Brachmann A."/>
            <person name="Schuler D."/>
        </authorList>
    </citation>
    <scope>NUCLEOTIDE SEQUENCE [LARGE SCALE GENOMIC DNA]</scope>
    <source>
        <strain evidence="2">SKK-01</strain>
    </source>
</reference>